<dbReference type="Gene3D" id="3.20.20.190">
    <property type="entry name" value="Phosphatidylinositol (PI) phosphodiesterase"/>
    <property type="match status" value="1"/>
</dbReference>
<organism evidence="3 4">
    <name type="scientific">Dietzia aerolata</name>
    <dbReference type="NCBI Taxonomy" id="595984"/>
    <lineage>
        <taxon>Bacteria</taxon>
        <taxon>Bacillati</taxon>
        <taxon>Actinomycetota</taxon>
        <taxon>Actinomycetes</taxon>
        <taxon>Mycobacteriales</taxon>
        <taxon>Dietziaceae</taxon>
        <taxon>Dietzia</taxon>
    </lineage>
</organism>
<dbReference type="Proteomes" id="UP001589700">
    <property type="component" value="Unassembled WGS sequence"/>
</dbReference>
<dbReference type="PROSITE" id="PS51704">
    <property type="entry name" value="GP_PDE"/>
    <property type="match status" value="1"/>
</dbReference>
<reference evidence="3 4" key="1">
    <citation type="submission" date="2024-09" db="EMBL/GenBank/DDBJ databases">
        <authorList>
            <person name="Sun Q."/>
            <person name="Mori K."/>
        </authorList>
    </citation>
    <scope>NUCLEOTIDE SEQUENCE [LARGE SCALE GENOMIC DNA]</scope>
    <source>
        <strain evidence="3 4">CCM 7659</strain>
    </source>
</reference>
<dbReference type="EMBL" id="JBHMDY010000032">
    <property type="protein sequence ID" value="MFB9261463.1"/>
    <property type="molecule type" value="Genomic_DNA"/>
</dbReference>
<accession>A0ABV5JUU1</accession>
<sequence>MRLPRVIAAAGATALGCLLTSPALAAAAPAPASGSLGADGPLGSLDVAGSLNSAGDDFDLQAHRGGLGLHTESSPQAFAHALEMGVTTLELDTQVTADGVVVVTHDRKPSHDVCRDTAPVEAGDPMFPYMDHYIHELTIAQVRTLDCGSIQRPGHPDQQTHPGEKMMLLSEVFDLVKAHGADGPGGVMMNIETKVEAGAPDETAPREEFVAAVNEQIAASGLAQQVTVQSFDWGALMAMHELAPDLPLVALTNHDFLGIGADAPSPWLGGIDIKNFDDDGVAAAASIEGVVAYSPVATYPDQSCTVGEDDCTPYVTQEMVDSAHAHGLTMIPWTVDAAPTMEYLLDLGVDGIITNYPNVLRDLMAERGMPLPKGYAAEG</sequence>
<feature type="signal peptide" evidence="1">
    <location>
        <begin position="1"/>
        <end position="25"/>
    </location>
</feature>
<gene>
    <name evidence="3" type="ORF">ACFFVD_16925</name>
</gene>
<evidence type="ECO:0000259" key="2">
    <source>
        <dbReference type="PROSITE" id="PS51704"/>
    </source>
</evidence>
<feature type="chain" id="PRO_5045965517" evidence="1">
    <location>
        <begin position="26"/>
        <end position="379"/>
    </location>
</feature>
<keyword evidence="1" id="KW-0732">Signal</keyword>
<dbReference type="PANTHER" id="PTHR46211">
    <property type="entry name" value="GLYCEROPHOSPHORYL DIESTER PHOSPHODIESTERASE"/>
    <property type="match status" value="1"/>
</dbReference>
<dbReference type="RefSeq" id="WP_182633323.1">
    <property type="nucleotide sequence ID" value="NZ_JAALDM010000268.1"/>
</dbReference>
<dbReference type="PROSITE" id="PS51257">
    <property type="entry name" value="PROKAR_LIPOPROTEIN"/>
    <property type="match status" value="1"/>
</dbReference>
<evidence type="ECO:0000313" key="4">
    <source>
        <dbReference type="Proteomes" id="UP001589700"/>
    </source>
</evidence>
<evidence type="ECO:0000313" key="3">
    <source>
        <dbReference type="EMBL" id="MFB9261463.1"/>
    </source>
</evidence>
<comment type="caution">
    <text evidence="3">The sequence shown here is derived from an EMBL/GenBank/DDBJ whole genome shotgun (WGS) entry which is preliminary data.</text>
</comment>
<dbReference type="SUPFAM" id="SSF51695">
    <property type="entry name" value="PLC-like phosphodiesterases"/>
    <property type="match status" value="1"/>
</dbReference>
<dbReference type="InterPro" id="IPR017946">
    <property type="entry name" value="PLC-like_Pdiesterase_TIM-brl"/>
</dbReference>
<dbReference type="Pfam" id="PF03009">
    <property type="entry name" value="GDPD"/>
    <property type="match status" value="1"/>
</dbReference>
<evidence type="ECO:0000256" key="1">
    <source>
        <dbReference type="SAM" id="SignalP"/>
    </source>
</evidence>
<dbReference type="PROSITE" id="PS50007">
    <property type="entry name" value="PIPLC_X_DOMAIN"/>
    <property type="match status" value="1"/>
</dbReference>
<dbReference type="PANTHER" id="PTHR46211:SF14">
    <property type="entry name" value="GLYCEROPHOSPHODIESTER PHOSPHODIESTERASE"/>
    <property type="match status" value="1"/>
</dbReference>
<name>A0ABV5JUU1_9ACTN</name>
<keyword evidence="4" id="KW-1185">Reference proteome</keyword>
<feature type="domain" description="GP-PDE" evidence="2">
    <location>
        <begin position="58"/>
        <end position="364"/>
    </location>
</feature>
<proteinExistence type="predicted"/>
<protein>
    <submittedName>
        <fullName evidence="3">Glycerophosphodiester phosphodiesterase family protein</fullName>
    </submittedName>
</protein>
<dbReference type="InterPro" id="IPR030395">
    <property type="entry name" value="GP_PDE_dom"/>
</dbReference>